<dbReference type="AlphaFoldDB" id="A0AB33A7J6"/>
<dbReference type="InterPro" id="IPR013096">
    <property type="entry name" value="Cupin_2"/>
</dbReference>
<dbReference type="Gene3D" id="2.60.120.10">
    <property type="entry name" value="Jelly Rolls"/>
    <property type="match status" value="1"/>
</dbReference>
<gene>
    <name evidence="3" type="ORF">MASS_1042</name>
</gene>
<dbReference type="Pfam" id="PF07883">
    <property type="entry name" value="Cupin_2"/>
    <property type="match status" value="1"/>
</dbReference>
<reference evidence="3 4" key="1">
    <citation type="journal article" date="2013" name="Genome Announc.">
        <title>Complete Genome Sequence of Mycobacterium massiliense Clinical Strain Asan 50594, Belonging to the Type II Genotype.</title>
        <authorList>
            <person name="Kim B.J."/>
            <person name="Kim B.R."/>
            <person name="Hong S.H."/>
            <person name="Seok S.H."/>
            <person name="Kook Y.H."/>
            <person name="Kim B.J."/>
        </authorList>
    </citation>
    <scope>NUCLEOTIDE SEQUENCE [LARGE SCALE GENOMIC DNA]</scope>
    <source>
        <strain evidence="3 4">50594</strain>
    </source>
</reference>
<dbReference type="InterPro" id="IPR010982">
    <property type="entry name" value="Lambda_DNA-bd_dom_sf"/>
</dbReference>
<dbReference type="SUPFAM" id="SSF51182">
    <property type="entry name" value="RmlC-like cupins"/>
    <property type="match status" value="1"/>
</dbReference>
<dbReference type="CDD" id="cd02209">
    <property type="entry name" value="cupin_XRE_C"/>
    <property type="match status" value="1"/>
</dbReference>
<dbReference type="GO" id="GO:0003700">
    <property type="term" value="F:DNA-binding transcription factor activity"/>
    <property type="evidence" value="ECO:0007669"/>
    <property type="project" value="TreeGrafter"/>
</dbReference>
<dbReference type="PANTHER" id="PTHR46797:SF1">
    <property type="entry name" value="METHYLPHOSPHONATE SYNTHASE"/>
    <property type="match status" value="1"/>
</dbReference>
<dbReference type="KEGG" id="mabb:MASS_1042"/>
<dbReference type="PANTHER" id="PTHR46797">
    <property type="entry name" value="HTH-TYPE TRANSCRIPTIONAL REGULATOR"/>
    <property type="match status" value="1"/>
</dbReference>
<dbReference type="GO" id="GO:0003677">
    <property type="term" value="F:DNA binding"/>
    <property type="evidence" value="ECO:0007669"/>
    <property type="project" value="UniProtKB-KW"/>
</dbReference>
<dbReference type="GO" id="GO:0005829">
    <property type="term" value="C:cytosol"/>
    <property type="evidence" value="ECO:0007669"/>
    <property type="project" value="TreeGrafter"/>
</dbReference>
<evidence type="ECO:0000313" key="3">
    <source>
        <dbReference type="EMBL" id="AGM27644.1"/>
    </source>
</evidence>
<protein>
    <submittedName>
        <fullName evidence="3">Transcriptional regulator protein</fullName>
    </submittedName>
</protein>
<evidence type="ECO:0000259" key="2">
    <source>
        <dbReference type="PROSITE" id="PS50943"/>
    </source>
</evidence>
<proteinExistence type="predicted"/>
<dbReference type="InterPro" id="IPR011051">
    <property type="entry name" value="RmlC_Cupin_sf"/>
</dbReference>
<sequence>MNITIGHKVSYRQQCCIANAADTSCHTDGMASLVRALRRERGLTLEELGSRTGLTKSYLSKVEREHSTPSVSVAMRIAGALDVDVSRLFTNDAHESRVVVDRGADDWDDGKFHALSTEMLGKIMTPFLASPSTEFAEHKSSHEGQEFVFVHRGSIELQCGQDDDVVSFELNEGDSAYLDATRTHRIRRTSAAPALVLIVAAT</sequence>
<dbReference type="Gene3D" id="1.10.260.40">
    <property type="entry name" value="lambda repressor-like DNA-binding domains"/>
    <property type="match status" value="1"/>
</dbReference>
<keyword evidence="1" id="KW-0238">DNA-binding</keyword>
<feature type="domain" description="HTH cro/C1-type" evidence="2">
    <location>
        <begin position="34"/>
        <end position="88"/>
    </location>
</feature>
<dbReference type="EMBL" id="CP004374">
    <property type="protein sequence ID" value="AGM27644.1"/>
    <property type="molecule type" value="Genomic_DNA"/>
</dbReference>
<organism evidence="3 4">
    <name type="scientific">Mycobacteroides abscessus subsp. bolletii 50594</name>
    <dbReference type="NCBI Taxonomy" id="1303024"/>
    <lineage>
        <taxon>Bacteria</taxon>
        <taxon>Bacillati</taxon>
        <taxon>Actinomycetota</taxon>
        <taxon>Actinomycetes</taxon>
        <taxon>Mycobacteriales</taxon>
        <taxon>Mycobacteriaceae</taxon>
        <taxon>Mycobacteroides</taxon>
        <taxon>Mycobacteroides abscessus</taxon>
    </lineage>
</organism>
<dbReference type="Pfam" id="PF01381">
    <property type="entry name" value="HTH_3"/>
    <property type="match status" value="1"/>
</dbReference>
<dbReference type="CDD" id="cd00093">
    <property type="entry name" value="HTH_XRE"/>
    <property type="match status" value="1"/>
</dbReference>
<dbReference type="InterPro" id="IPR001387">
    <property type="entry name" value="Cro/C1-type_HTH"/>
</dbReference>
<dbReference type="SUPFAM" id="SSF47413">
    <property type="entry name" value="lambda repressor-like DNA-binding domains"/>
    <property type="match status" value="1"/>
</dbReference>
<name>A0AB33A7J6_9MYCO</name>
<dbReference type="Proteomes" id="UP000013961">
    <property type="component" value="Chromosome"/>
</dbReference>
<evidence type="ECO:0000256" key="1">
    <source>
        <dbReference type="ARBA" id="ARBA00023125"/>
    </source>
</evidence>
<evidence type="ECO:0000313" key="4">
    <source>
        <dbReference type="Proteomes" id="UP000013961"/>
    </source>
</evidence>
<dbReference type="InterPro" id="IPR014710">
    <property type="entry name" value="RmlC-like_jellyroll"/>
</dbReference>
<dbReference type="PROSITE" id="PS50943">
    <property type="entry name" value="HTH_CROC1"/>
    <property type="match status" value="1"/>
</dbReference>
<dbReference type="SMART" id="SM00530">
    <property type="entry name" value="HTH_XRE"/>
    <property type="match status" value="1"/>
</dbReference>
<accession>A0AB33A7J6</accession>
<dbReference type="InterPro" id="IPR050807">
    <property type="entry name" value="TransReg_Diox_bact_type"/>
</dbReference>